<dbReference type="EMBL" id="CP159218">
    <property type="protein sequence ID" value="XCG63713.1"/>
    <property type="molecule type" value="Genomic_DNA"/>
</dbReference>
<evidence type="ECO:0000256" key="1">
    <source>
        <dbReference type="SAM" id="MobiDB-lite"/>
    </source>
</evidence>
<sequence length="248" mass="26257">MARDEHSESTELPADGEPVDPAKSSADERAPAEEPQQDPVLVLTTVALPYGNRLTTYDSAGNGIIWHVPAELAARVATGGLPRREAGEGCSTQCLVVDQNASTLRGVQGDSWPGELVDENSLPVPPSEFQARLQQVLVSAARRGESVVFAGGGQLEMRPPCVRATALLDEDEQTWLSVIEAFPPFLQGPWSDAQVEEDLSCSIKTAVLDAETLGGGGVLMLVAAQSFTPGPDQIGLFFEQAPDGPWPG</sequence>
<proteinExistence type="predicted"/>
<name>A0AAU8DS87_9ACTN</name>
<organism evidence="2">
    <name type="scientific">Nakamurella sp. A5-74</name>
    <dbReference type="NCBI Taxonomy" id="3158264"/>
    <lineage>
        <taxon>Bacteria</taxon>
        <taxon>Bacillati</taxon>
        <taxon>Actinomycetota</taxon>
        <taxon>Actinomycetes</taxon>
        <taxon>Nakamurellales</taxon>
        <taxon>Nakamurellaceae</taxon>
        <taxon>Nakamurella</taxon>
    </lineage>
</organism>
<feature type="region of interest" description="Disordered" evidence="1">
    <location>
        <begin position="1"/>
        <end position="39"/>
    </location>
</feature>
<protein>
    <submittedName>
        <fullName evidence="2">Uncharacterized protein</fullName>
    </submittedName>
</protein>
<reference evidence="2" key="1">
    <citation type="submission" date="2024-05" db="EMBL/GenBank/DDBJ databases">
        <authorList>
            <person name="Cai S.Y."/>
            <person name="Jin L.M."/>
            <person name="Li H.R."/>
        </authorList>
    </citation>
    <scope>NUCLEOTIDE SEQUENCE</scope>
    <source>
        <strain evidence="2">A5-74</strain>
    </source>
</reference>
<accession>A0AAU8DS87</accession>
<evidence type="ECO:0000313" key="2">
    <source>
        <dbReference type="EMBL" id="XCG63713.1"/>
    </source>
</evidence>
<dbReference type="RefSeq" id="WP_353649328.1">
    <property type="nucleotide sequence ID" value="NZ_CP159218.1"/>
</dbReference>
<gene>
    <name evidence="2" type="ORF">ABLG96_21435</name>
</gene>
<dbReference type="AlphaFoldDB" id="A0AAU8DS87"/>